<dbReference type="OrthoDB" id="10013439at2"/>
<feature type="compositionally biased region" description="Low complexity" evidence="1">
    <location>
        <begin position="450"/>
        <end position="473"/>
    </location>
</feature>
<feature type="compositionally biased region" description="Polar residues" evidence="1">
    <location>
        <begin position="26"/>
        <end position="35"/>
    </location>
</feature>
<feature type="region of interest" description="Disordered" evidence="1">
    <location>
        <begin position="1"/>
        <end position="37"/>
    </location>
</feature>
<dbReference type="Proteomes" id="UP000192801">
    <property type="component" value="Unassembled WGS sequence"/>
</dbReference>
<comment type="caution">
    <text evidence="2">The sequence shown here is derived from an EMBL/GenBank/DDBJ whole genome shotgun (WGS) entry which is preliminary data.</text>
</comment>
<feature type="compositionally biased region" description="Gly residues" evidence="1">
    <location>
        <begin position="288"/>
        <end position="309"/>
    </location>
</feature>
<protein>
    <submittedName>
        <fullName evidence="2">Uncharacterized protein</fullName>
    </submittedName>
</protein>
<sequence>MSDDDDTPKGTGDFSINDLRWATDGANLNETTGDANKSREKLQGLLIGNHGSYEGKPGTSNGPIGPNNFDMNRLFNGLYPGLSGDYKVKDGELNEAFIEKIPPPDDSLDNIDIQKLFEAFAGVDLPSTEMIANWKTVGTHLATAGDTLQAWLARAKRLAESDNSEGWAGSTGDAVRGYLGQFEGLTKDLAACAKNMHYAYQAYYDALNLKGPIKRFHDVYIQILERWKAALYQDHKDVYDNWKKDLDNQYRDIVKTLTAAYHQRIAEASKHPAFNKVTLPEAPANVGGPPGSGSPGSGSPGTGPGGPGSGVPKTPTTPDLSKLLNNKTTPDPSKTTNPANSIQPLTDAAQSGLQGLGDAASQAANAGQEALQSGLDGAKQLADSLMNGNPAGLNEGALNLGPGALGKLGGAAAGAGKAGGGGGAGMRAPAMPKTTGVQMAEASKAATGTPAASRAGLASGAAGSPGAGAPAAGRGAGADGGKEHKASKALRTKANGEVVAGVAETNAVLPVVGGEPEPTPPPVQPAKRLS</sequence>
<dbReference type="RefSeq" id="WP_083031366.1">
    <property type="nucleotide sequence ID" value="NZ_AP022618.1"/>
</dbReference>
<keyword evidence="3" id="KW-1185">Reference proteome</keyword>
<evidence type="ECO:0000256" key="1">
    <source>
        <dbReference type="SAM" id="MobiDB-lite"/>
    </source>
</evidence>
<organism evidence="2 3">
    <name type="scientific">Mycolicibacterium insubricum</name>
    <dbReference type="NCBI Taxonomy" id="444597"/>
    <lineage>
        <taxon>Bacteria</taxon>
        <taxon>Bacillati</taxon>
        <taxon>Actinomycetota</taxon>
        <taxon>Actinomycetes</taxon>
        <taxon>Mycobacteriales</taxon>
        <taxon>Mycobacteriaceae</taxon>
        <taxon>Mycolicibacterium</taxon>
    </lineage>
</organism>
<feature type="region of interest" description="Disordered" evidence="1">
    <location>
        <begin position="279"/>
        <end position="344"/>
    </location>
</feature>
<dbReference type="STRING" id="444597.BST26_12595"/>
<feature type="compositionally biased region" description="Polar residues" evidence="1">
    <location>
        <begin position="323"/>
        <end position="344"/>
    </location>
</feature>
<accession>A0A1X0DBX1</accession>
<name>A0A1X0DBX1_9MYCO</name>
<gene>
    <name evidence="2" type="ORF">BST26_12595</name>
</gene>
<evidence type="ECO:0000313" key="2">
    <source>
        <dbReference type="EMBL" id="ORA69818.1"/>
    </source>
</evidence>
<reference evidence="2 3" key="1">
    <citation type="submission" date="2016-12" db="EMBL/GenBank/DDBJ databases">
        <title>The new phylogeny of genus Mycobacterium.</title>
        <authorList>
            <person name="Tortoli E."/>
            <person name="Trovato A."/>
            <person name="Cirillo D.M."/>
        </authorList>
    </citation>
    <scope>NUCLEOTIDE SEQUENCE [LARGE SCALE GENOMIC DNA]</scope>
    <source>
        <strain evidence="2 3">DSM 45130</strain>
    </source>
</reference>
<dbReference type="EMBL" id="MVHS01000028">
    <property type="protein sequence ID" value="ORA69818.1"/>
    <property type="molecule type" value="Genomic_DNA"/>
</dbReference>
<proteinExistence type="predicted"/>
<feature type="compositionally biased region" description="Gly residues" evidence="1">
    <location>
        <begin position="410"/>
        <end position="425"/>
    </location>
</feature>
<evidence type="ECO:0000313" key="3">
    <source>
        <dbReference type="Proteomes" id="UP000192801"/>
    </source>
</evidence>
<dbReference type="AlphaFoldDB" id="A0A1X0DBX1"/>
<feature type="region of interest" description="Disordered" evidence="1">
    <location>
        <begin position="410"/>
        <end position="530"/>
    </location>
</feature>